<gene>
    <name evidence="2" type="ORF">KUCA_T00001616001</name>
</gene>
<reference evidence="2" key="2">
    <citation type="submission" date="2014-02" db="EMBL/GenBank/DDBJ databases">
        <title>Complete DNA sequence of /Kuraishia capsulata/ illustrates novel genomic features among budding yeasts (/Saccharomycotina/).</title>
        <authorList>
            <person name="Morales L."/>
            <person name="Noel B."/>
            <person name="Porcel B."/>
            <person name="Marcet-Houben M."/>
            <person name="Hullo M-F."/>
            <person name="Sacerdot C."/>
            <person name="Tekaia F."/>
            <person name="Leh-Louis V."/>
            <person name="Despons L."/>
            <person name="Khanna V."/>
            <person name="Aury J-M."/>
            <person name="Barbe V."/>
            <person name="Couloux A."/>
            <person name="Labadie K."/>
            <person name="Pelletier E."/>
            <person name="Souciet J-L."/>
            <person name="Boekhout T."/>
            <person name="Gabaldon T."/>
            <person name="Wincker P."/>
            <person name="Dujon B."/>
        </authorList>
    </citation>
    <scope>NUCLEOTIDE SEQUENCE</scope>
    <source>
        <strain evidence="2">CBS 1993</strain>
    </source>
</reference>
<evidence type="ECO:0000256" key="1">
    <source>
        <dbReference type="SAM" id="MobiDB-lite"/>
    </source>
</evidence>
<accession>W6MHX2</accession>
<feature type="compositionally biased region" description="Polar residues" evidence="1">
    <location>
        <begin position="68"/>
        <end position="81"/>
    </location>
</feature>
<dbReference type="AlphaFoldDB" id="W6MHX2"/>
<feature type="compositionally biased region" description="Polar residues" evidence="1">
    <location>
        <begin position="1"/>
        <end position="16"/>
    </location>
</feature>
<feature type="region of interest" description="Disordered" evidence="1">
    <location>
        <begin position="1"/>
        <end position="115"/>
    </location>
</feature>
<feature type="compositionally biased region" description="Basic and acidic residues" evidence="1">
    <location>
        <begin position="87"/>
        <end position="102"/>
    </location>
</feature>
<proteinExistence type="predicted"/>
<dbReference type="EMBL" id="HG793126">
    <property type="protein sequence ID" value="CDK25646.1"/>
    <property type="molecule type" value="Genomic_DNA"/>
</dbReference>
<reference evidence="2" key="1">
    <citation type="submission" date="2013-12" db="EMBL/GenBank/DDBJ databases">
        <authorList>
            <person name="Genoscope - CEA"/>
        </authorList>
    </citation>
    <scope>NUCLEOTIDE SEQUENCE</scope>
    <source>
        <strain evidence="2">CBS 1993</strain>
    </source>
</reference>
<dbReference type="Proteomes" id="UP000019384">
    <property type="component" value="Unassembled WGS sequence"/>
</dbReference>
<evidence type="ECO:0000313" key="3">
    <source>
        <dbReference type="Proteomes" id="UP000019384"/>
    </source>
</evidence>
<keyword evidence="3" id="KW-1185">Reference proteome</keyword>
<dbReference type="RefSeq" id="XP_022457658.1">
    <property type="nucleotide sequence ID" value="XM_022603815.1"/>
</dbReference>
<protein>
    <submittedName>
        <fullName evidence="2">Uncharacterized protein</fullName>
    </submittedName>
</protein>
<evidence type="ECO:0000313" key="2">
    <source>
        <dbReference type="EMBL" id="CDK25646.1"/>
    </source>
</evidence>
<organism evidence="2 3">
    <name type="scientific">Kuraishia capsulata CBS 1993</name>
    <dbReference type="NCBI Taxonomy" id="1382522"/>
    <lineage>
        <taxon>Eukaryota</taxon>
        <taxon>Fungi</taxon>
        <taxon>Dikarya</taxon>
        <taxon>Ascomycota</taxon>
        <taxon>Saccharomycotina</taxon>
        <taxon>Pichiomycetes</taxon>
        <taxon>Pichiales</taxon>
        <taxon>Pichiaceae</taxon>
        <taxon>Kuraishia</taxon>
    </lineage>
</organism>
<sequence>MPSRSPSTVAGSTNPNDGELYSEQPSAFTVNDILDAYGSPTAGIPESNVKEEEVTQSSGDNVQDKKQSFTLRGSSSKTPANRKSIKSHADIPVRKPESDTRSEASGLGDEPARSYSWASHENTPLTAEPVVIDRLHTFRQVIRKWFQNVKEDQKKVDSTGLQELSAYSKMKGLQNLFHKLKYRVSSPYRIPRVHEDAHALNETEEVNHADDGTQAIRDLLAARMKTAVIRIAPHRESSDLLNFEVDLEV</sequence>
<name>W6MHX2_9ASCO</name>
<dbReference type="GeneID" id="34519046"/>
<dbReference type="HOGENOM" id="CLU_1115903_0_0_1"/>